<protein>
    <submittedName>
        <fullName evidence="3">Uncharacterized protein</fullName>
    </submittedName>
</protein>
<dbReference type="AlphaFoldDB" id="A0A1M7PIY3"/>
<dbReference type="EMBL" id="FRCL01000018">
    <property type="protein sequence ID" value="SHN17125.1"/>
    <property type="molecule type" value="Genomic_DNA"/>
</dbReference>
<organism evidence="3 4">
    <name type="scientific">Flavobacterium xinjiangense</name>
    <dbReference type="NCBI Taxonomy" id="178356"/>
    <lineage>
        <taxon>Bacteria</taxon>
        <taxon>Pseudomonadati</taxon>
        <taxon>Bacteroidota</taxon>
        <taxon>Flavobacteriia</taxon>
        <taxon>Flavobacteriales</taxon>
        <taxon>Flavobacteriaceae</taxon>
        <taxon>Flavobacterium</taxon>
    </lineage>
</organism>
<gene>
    <name evidence="3" type="ORF">SAMN05216269_11836</name>
</gene>
<dbReference type="RefSeq" id="WP_073211268.1">
    <property type="nucleotide sequence ID" value="NZ_FRCL01000018.1"/>
</dbReference>
<accession>A0A1M7PIY3</accession>
<feature type="chain" id="PRO_5012590789" evidence="2">
    <location>
        <begin position="22"/>
        <end position="161"/>
    </location>
</feature>
<sequence>MKTLKLIALGIILFASSTIHAQVSVNVNIGTPPLWGPVGYSNVDYYYLPDVEAYYDIRATQFIYLNGGTWTRSRYLPGPYRNYNLYNGYKVVLNDYHGSRPYSNFKSHKVKYYKGYHGKPQKSIGSYRKNDKKYENHGDNGNYNNGHKEGKGDKGHGNGKH</sequence>
<feature type="region of interest" description="Disordered" evidence="1">
    <location>
        <begin position="116"/>
        <end position="161"/>
    </location>
</feature>
<keyword evidence="2" id="KW-0732">Signal</keyword>
<evidence type="ECO:0000256" key="1">
    <source>
        <dbReference type="SAM" id="MobiDB-lite"/>
    </source>
</evidence>
<keyword evidence="4" id="KW-1185">Reference proteome</keyword>
<reference evidence="4" key="1">
    <citation type="submission" date="2016-11" db="EMBL/GenBank/DDBJ databases">
        <authorList>
            <person name="Varghese N."/>
            <person name="Submissions S."/>
        </authorList>
    </citation>
    <scope>NUCLEOTIDE SEQUENCE [LARGE SCALE GENOMIC DNA]</scope>
    <source>
        <strain evidence="4">CGMCC 1.2749</strain>
    </source>
</reference>
<name>A0A1M7PIY3_9FLAO</name>
<evidence type="ECO:0000256" key="2">
    <source>
        <dbReference type="SAM" id="SignalP"/>
    </source>
</evidence>
<feature type="compositionally biased region" description="Basic and acidic residues" evidence="1">
    <location>
        <begin position="128"/>
        <end position="138"/>
    </location>
</feature>
<evidence type="ECO:0000313" key="4">
    <source>
        <dbReference type="Proteomes" id="UP000184092"/>
    </source>
</evidence>
<dbReference type="STRING" id="178356.SAMN05216269_11836"/>
<feature type="signal peptide" evidence="2">
    <location>
        <begin position="1"/>
        <end position="21"/>
    </location>
</feature>
<proteinExistence type="predicted"/>
<dbReference type="OrthoDB" id="799522at2"/>
<evidence type="ECO:0000313" key="3">
    <source>
        <dbReference type="EMBL" id="SHN17125.1"/>
    </source>
</evidence>
<dbReference type="Proteomes" id="UP000184092">
    <property type="component" value="Unassembled WGS sequence"/>
</dbReference>
<feature type="compositionally biased region" description="Basic and acidic residues" evidence="1">
    <location>
        <begin position="146"/>
        <end position="161"/>
    </location>
</feature>